<comment type="subunit">
    <text evidence="8">Homodimer. Component of the ER-mitochondria encounter structure (ERMES) or MDM complex, composed of MMM1, MDM10, MDM12 and MDM34. A MMM1 homodimer associates with one molecule of MDM12 on each side in a pairwise head-to-tail manner, and the SMP-LTD domains of MMM1 and MDM12 generate a continuous hydrophobic tunnel for phospholipid trafficking.</text>
</comment>
<evidence type="ECO:0000256" key="7">
    <source>
        <dbReference type="ARBA" id="ARBA00023136"/>
    </source>
</evidence>
<comment type="similarity">
    <text evidence="8">Belongs to the MMM1 family.</text>
</comment>
<accession>A0A7D9H3I7</accession>
<keyword evidence="2 8" id="KW-0812">Transmembrane</keyword>
<evidence type="ECO:0000256" key="3">
    <source>
        <dbReference type="ARBA" id="ARBA00022824"/>
    </source>
</evidence>
<comment type="subcellular location">
    <subcellularLocation>
        <location evidence="8">Endoplasmic reticulum membrane</location>
        <topology evidence="8">Single-pass type I membrane protein</topology>
    </subcellularLocation>
    <text evidence="8">The ERMES/MDM complex localizes to a few discrete foci (around 10 per single cell), that represent mitochondria-endoplasmic reticulum junctions. These foci are often found next to mtDNA nucleoids.</text>
</comment>
<keyword evidence="13" id="KW-1185">Reference proteome</keyword>
<dbReference type="GO" id="GO:0005789">
    <property type="term" value="C:endoplasmic reticulum membrane"/>
    <property type="evidence" value="ECO:0007669"/>
    <property type="project" value="UniProtKB-SubCell"/>
</dbReference>
<dbReference type="InterPro" id="IPR027537">
    <property type="entry name" value="Mmm1"/>
</dbReference>
<organism evidence="12 13">
    <name type="scientific">Dekkera bruxellensis</name>
    <name type="common">Brettanomyces custersii</name>
    <dbReference type="NCBI Taxonomy" id="5007"/>
    <lineage>
        <taxon>Eukaryota</taxon>
        <taxon>Fungi</taxon>
        <taxon>Dikarya</taxon>
        <taxon>Ascomycota</taxon>
        <taxon>Saccharomycotina</taxon>
        <taxon>Pichiomycetes</taxon>
        <taxon>Pichiales</taxon>
        <taxon>Pichiaceae</taxon>
        <taxon>Brettanomyces</taxon>
    </lineage>
</organism>
<keyword evidence="6" id="KW-0446">Lipid-binding</keyword>
<dbReference type="Pfam" id="PF10296">
    <property type="entry name" value="MMM1"/>
    <property type="match status" value="1"/>
</dbReference>
<evidence type="ECO:0000256" key="8">
    <source>
        <dbReference type="HAMAP-Rule" id="MF_03103"/>
    </source>
</evidence>
<dbReference type="PROSITE" id="PS51847">
    <property type="entry name" value="SMP"/>
    <property type="match status" value="1"/>
</dbReference>
<dbReference type="EMBL" id="CABFWN010000005">
    <property type="protein sequence ID" value="VUG19447.1"/>
    <property type="molecule type" value="Genomic_DNA"/>
</dbReference>
<dbReference type="AlphaFoldDB" id="A0A7D9H3I7"/>
<dbReference type="Proteomes" id="UP000663131">
    <property type="component" value="Chromosome 3"/>
</dbReference>
<feature type="topological domain" description="Lumenal" evidence="8">
    <location>
        <begin position="1"/>
        <end position="87"/>
    </location>
</feature>
<keyword evidence="3 8" id="KW-0256">Endoplasmic reticulum</keyword>
<dbReference type="Proteomes" id="UP000478008">
    <property type="component" value="Unassembled WGS sequence"/>
</dbReference>
<dbReference type="GO" id="GO:0008289">
    <property type="term" value="F:lipid binding"/>
    <property type="evidence" value="ECO:0007669"/>
    <property type="project" value="UniProtKB-KW"/>
</dbReference>
<evidence type="ECO:0000256" key="2">
    <source>
        <dbReference type="ARBA" id="ARBA00022692"/>
    </source>
</evidence>
<dbReference type="PANTHER" id="PTHR13466:SF0">
    <property type="entry name" value="SMP-LTD DOMAIN-CONTAINING PROTEIN"/>
    <property type="match status" value="1"/>
</dbReference>
<name>A0A7D9H3I7_DEKBR</name>
<dbReference type="HAMAP" id="MF_03103">
    <property type="entry name" value="Mmm1"/>
    <property type="match status" value="1"/>
</dbReference>
<dbReference type="GO" id="GO:0032865">
    <property type="term" value="C:ERMES complex"/>
    <property type="evidence" value="ECO:0007669"/>
    <property type="project" value="UniProtKB-UniRule"/>
</dbReference>
<feature type="transmembrane region" description="Helical" evidence="9">
    <location>
        <begin position="88"/>
        <end position="108"/>
    </location>
</feature>
<dbReference type="GO" id="GO:0015914">
    <property type="term" value="P:phospholipid transport"/>
    <property type="evidence" value="ECO:0007669"/>
    <property type="project" value="TreeGrafter"/>
</dbReference>
<evidence type="ECO:0000256" key="9">
    <source>
        <dbReference type="SAM" id="Phobius"/>
    </source>
</evidence>
<evidence type="ECO:0000256" key="5">
    <source>
        <dbReference type="ARBA" id="ARBA00023055"/>
    </source>
</evidence>
<keyword evidence="4 8" id="KW-1133">Transmembrane helix</keyword>
<evidence type="ECO:0000313" key="12">
    <source>
        <dbReference type="EMBL" id="VUG19447.1"/>
    </source>
</evidence>
<dbReference type="InterPro" id="IPR019411">
    <property type="entry name" value="MMM1_dom"/>
</dbReference>
<evidence type="ECO:0000256" key="1">
    <source>
        <dbReference type="ARBA" id="ARBA00022448"/>
    </source>
</evidence>
<dbReference type="CDD" id="cd21671">
    <property type="entry name" value="SMP_Mmm1"/>
    <property type="match status" value="1"/>
</dbReference>
<evidence type="ECO:0000259" key="10">
    <source>
        <dbReference type="PROSITE" id="PS51847"/>
    </source>
</evidence>
<dbReference type="EMBL" id="CP063131">
    <property type="protein sequence ID" value="QOU18375.1"/>
    <property type="molecule type" value="Genomic_DNA"/>
</dbReference>
<feature type="domain" description="SMP-LTD" evidence="10">
    <location>
        <begin position="163"/>
        <end position="394"/>
    </location>
</feature>
<evidence type="ECO:0000256" key="6">
    <source>
        <dbReference type="ARBA" id="ARBA00023121"/>
    </source>
</evidence>
<proteinExistence type="inferred from homology"/>
<evidence type="ECO:0000313" key="13">
    <source>
        <dbReference type="Proteomes" id="UP000478008"/>
    </source>
</evidence>
<dbReference type="InterPro" id="IPR031468">
    <property type="entry name" value="SMP_LBD"/>
</dbReference>
<reference evidence="12 13" key="1">
    <citation type="submission" date="2019-07" db="EMBL/GenBank/DDBJ databases">
        <authorList>
            <person name="Friedrich A."/>
            <person name="Schacherer J."/>
        </authorList>
    </citation>
    <scope>NUCLEOTIDE SEQUENCE [LARGE SCALE GENOMIC DNA]</scope>
</reference>
<dbReference type="OrthoDB" id="5599157at2759"/>
<evidence type="ECO:0000256" key="4">
    <source>
        <dbReference type="ARBA" id="ARBA00022989"/>
    </source>
</evidence>
<keyword evidence="5" id="KW-0445">Lipid transport</keyword>
<keyword evidence="7 8" id="KW-0472">Membrane</keyword>
<evidence type="ECO:0000313" key="11">
    <source>
        <dbReference type="EMBL" id="QOU18375.1"/>
    </source>
</evidence>
<comment type="function">
    <text evidence="8">Component of the ERMES/MDM complex, which serves as a molecular tether to connect the endoplasmic reticulum (ER) and mitochondria. Components of this complex are involved in the control of mitochondrial shape and protein biogenesis, and function in nonvesicular lipid trafficking between the ER and mitochondria. The MDM12-MMM1 subcomplex functions in the major beta-barrel assembly pathway that is responsible for biogenesis of all outer membrane beta-barrel proteins, and acts in a late step after the SAM complex. The MDM10-MDM12-MMM1 subcomplex further acts in the TOM40-specific pathway after the action of the MDM12-MMM1 complex. Essential for establishing and maintaining the structure of mitochondria and maintenance of mtDNA nucleoids.</text>
</comment>
<reference evidence="11" key="2">
    <citation type="submission" date="2020-10" db="EMBL/GenBank/DDBJ databases">
        <authorList>
            <person name="Palmer J.M."/>
        </authorList>
    </citation>
    <scope>NUCLEOTIDE SEQUENCE</scope>
    <source>
        <strain evidence="11">UCD 2041</strain>
    </source>
</reference>
<feature type="topological domain" description="Cytoplasmic" evidence="8">
    <location>
        <begin position="109"/>
        <end position="419"/>
    </location>
</feature>
<protein>
    <recommendedName>
        <fullName evidence="8">Maintenance of mitochondrial morphology protein 1</fullName>
    </recommendedName>
</protein>
<sequence length="419" mass="47126">MTDSTKGILESSSVIPKKTRDVPPPTYSDVEKYLSSLLQNMQREEPYTLSLNPDVLSNLKSGLPSGSKDVVTYTPAVDHSSKSFTRGFMLGQLSVIIIIVIFIRFFIFSEAEPANSDKKRVHPKISGFGSVTYQKEIKGLGDTFQNIINSILEKTYYDVDNHQPESLDWFNVLLAQFIMQVRREALIKDNIYHSLDKAFNDSSLAEYTDKINITEVNIGNDFPILSNCRIINSNGRIQAKIDVDVSDTLTLAAETSFLINSPKPMTASLPVQLKVSIVRFSGCLTLSLVSISDNSILPKDKVKLTQAEKQQELLSQIHEISEIDSAGVSSEERKTAVIFSFAPDFRLEFDIKSLIGSKAKLEDMPRIRSIIENALRKWLIDRYIEPRFHLIRIPGIWSSQKKKKSEATPEKATKSTNQI</sequence>
<gene>
    <name evidence="8 12" type="primary">MMM1</name>
    <name evidence="11" type="ORF">BRETT_000101</name>
    <name evidence="12" type="ORF">DEBR0S5_02982G</name>
</gene>
<keyword evidence="1" id="KW-0813">Transport</keyword>
<dbReference type="PANTHER" id="PTHR13466">
    <property type="entry name" value="TEX2 PROTEIN-RELATED"/>
    <property type="match status" value="1"/>
</dbReference>
<dbReference type="GO" id="GO:0045040">
    <property type="term" value="P:protein insertion into mitochondrial outer membrane"/>
    <property type="evidence" value="ECO:0007669"/>
    <property type="project" value="UniProtKB-UniRule"/>
</dbReference>
<dbReference type="GO" id="GO:1990456">
    <property type="term" value="P:mitochondrion-endoplasmic reticulum membrane tethering"/>
    <property type="evidence" value="ECO:0007669"/>
    <property type="project" value="TreeGrafter"/>
</dbReference>
<reference evidence="11" key="3">
    <citation type="journal article" name="BMC Genomics">
        <title>New genome assemblies reveal patterns of domestication and adaptation across Brettanomyces (Dekkera) species.</title>
        <authorList>
            <person name="Roach M.J."/>
            <person name="Borneman A.R."/>
        </authorList>
    </citation>
    <scope>NUCLEOTIDE SEQUENCE</scope>
    <source>
        <strain evidence="11">UCD 2041</strain>
    </source>
</reference>